<evidence type="ECO:0000313" key="3">
    <source>
        <dbReference type="Proteomes" id="UP000274822"/>
    </source>
</evidence>
<dbReference type="AlphaFoldDB" id="A0A433Q7X6"/>
<dbReference type="Proteomes" id="UP000274822">
    <property type="component" value="Unassembled WGS sequence"/>
</dbReference>
<dbReference type="PANTHER" id="PTHR28027:SF2">
    <property type="entry name" value="TRANSCRIPTIONAL REGULATOR MIT1"/>
    <property type="match status" value="1"/>
</dbReference>
<dbReference type="Pfam" id="PF09729">
    <property type="entry name" value="Gti1_Pac2"/>
    <property type="match status" value="1"/>
</dbReference>
<keyword evidence="3" id="KW-1185">Reference proteome</keyword>
<sequence>ACRLNILPRTRRRLLEREKTALGPGAIYVFDEQESGIKRWTDGRYWSPSRINGNFLVYREVHKKLPAVKKTGPLPKEEVKEYKQKGFKNLTFAIQILSSNKGLFLYKPGGLIKKTISIRVNNAFQHMICYETEEGERLPILGASVFAIIAHELRDLQLLPSLLAQQKFRKPEHVHPARIGQKRTWPNRGNDRKESTTSSSEESAQSSQSSSREPSPNPKAREKAKVPMAEDGETGFKKVKVENEDSEIRSMHNRYSVPLLSGVMENIYPEQQSVRGVDFATHRGPDPGELSPITPTSGSSDEAFQFFGRNEWSCPNSVPTPPLANAAEEVHYSCFPTIAEAGLDTTIPVDTEAPHILTSRELQEQTYGVFKPLDFDPGDVRFPPDNALSHPSASCAINSSMYALNEKMQLWDYEVQGGIKYWEIYMGGDVVTADQITETEGDAELMPLQQNLTSDQPDESDVIYALMGIPKPYSNTDASSCSNAISGAQNMTVNIANGFYTPMAEPSLMPHLHITPEQLVVAQPHLDMECWYPAFGSNGALPKVESLPTLISEEEEGGGGDADGTARVCWGKNEGRGGPLEHPEFAV</sequence>
<feature type="compositionally biased region" description="Low complexity" evidence="1">
    <location>
        <begin position="196"/>
        <end position="214"/>
    </location>
</feature>
<evidence type="ECO:0000256" key="1">
    <source>
        <dbReference type="SAM" id="MobiDB-lite"/>
    </source>
</evidence>
<gene>
    <name evidence="2" type="ORF">BC938DRAFT_471526</name>
</gene>
<reference evidence="2 3" key="1">
    <citation type="journal article" date="2018" name="New Phytol.">
        <title>Phylogenomics of Endogonaceae and evolution of mycorrhizas within Mucoromycota.</title>
        <authorList>
            <person name="Chang Y."/>
            <person name="Desiro A."/>
            <person name="Na H."/>
            <person name="Sandor L."/>
            <person name="Lipzen A."/>
            <person name="Clum A."/>
            <person name="Barry K."/>
            <person name="Grigoriev I.V."/>
            <person name="Martin F.M."/>
            <person name="Stajich J.E."/>
            <person name="Smith M.E."/>
            <person name="Bonito G."/>
            <person name="Spatafora J.W."/>
        </authorList>
    </citation>
    <scope>NUCLEOTIDE SEQUENCE [LARGE SCALE GENOMIC DNA]</scope>
    <source>
        <strain evidence="2 3">AD002</strain>
    </source>
</reference>
<comment type="caution">
    <text evidence="2">The sequence shown here is derived from an EMBL/GenBank/DDBJ whole genome shotgun (WGS) entry which is preliminary data.</text>
</comment>
<dbReference type="GO" id="GO:0003677">
    <property type="term" value="F:DNA binding"/>
    <property type="evidence" value="ECO:0007669"/>
    <property type="project" value="TreeGrafter"/>
</dbReference>
<protein>
    <submittedName>
        <fullName evidence="2">Gti1/Pac2 family-domain-containing protein</fullName>
    </submittedName>
</protein>
<accession>A0A433Q7X6</accession>
<feature type="compositionally biased region" description="Basic and acidic residues" evidence="1">
    <location>
        <begin position="234"/>
        <end position="244"/>
    </location>
</feature>
<feature type="non-terminal residue" evidence="2">
    <location>
        <position position="1"/>
    </location>
</feature>
<organism evidence="2 3">
    <name type="scientific">Jimgerdemannia flammicorona</name>
    <dbReference type="NCBI Taxonomy" id="994334"/>
    <lineage>
        <taxon>Eukaryota</taxon>
        <taxon>Fungi</taxon>
        <taxon>Fungi incertae sedis</taxon>
        <taxon>Mucoromycota</taxon>
        <taxon>Mucoromycotina</taxon>
        <taxon>Endogonomycetes</taxon>
        <taxon>Endogonales</taxon>
        <taxon>Endogonaceae</taxon>
        <taxon>Jimgerdemannia</taxon>
    </lineage>
</organism>
<feature type="region of interest" description="Disordered" evidence="1">
    <location>
        <begin position="170"/>
        <end position="244"/>
    </location>
</feature>
<dbReference type="PANTHER" id="PTHR28027">
    <property type="entry name" value="TRANSCRIPTIONAL REGULATOR MIT1"/>
    <property type="match status" value="1"/>
</dbReference>
<evidence type="ECO:0000313" key="2">
    <source>
        <dbReference type="EMBL" id="RUS25877.1"/>
    </source>
</evidence>
<dbReference type="EMBL" id="RBNJ01011764">
    <property type="protein sequence ID" value="RUS25877.1"/>
    <property type="molecule type" value="Genomic_DNA"/>
</dbReference>
<proteinExistence type="predicted"/>
<dbReference type="InterPro" id="IPR018608">
    <property type="entry name" value="Gti1/Pac2"/>
</dbReference>
<name>A0A433Q7X6_9FUNG</name>